<feature type="domain" description="Sec16 central conserved" evidence="2">
    <location>
        <begin position="11"/>
        <end position="89"/>
    </location>
</feature>
<accession>A0AAD3E0E7</accession>
<dbReference type="AlphaFoldDB" id="A0AAD3E0E7"/>
<sequence length="100" mass="10231">QVPLLEGAVRQLTSFPGPLGPSSSKDKLLKWLADQAAACAAEAAASLQPPPPPPAPGSDPQSQLQPQQPPSLAQQSQLLWEVLRLRVKYSDGGGGGGGLG</sequence>
<evidence type="ECO:0000256" key="1">
    <source>
        <dbReference type="SAM" id="MobiDB-lite"/>
    </source>
</evidence>
<gene>
    <name evidence="3" type="ORF">Agub_g13452</name>
</gene>
<protein>
    <recommendedName>
        <fullName evidence="2">Sec16 central conserved domain-containing protein</fullName>
    </recommendedName>
</protein>
<reference evidence="3 4" key="1">
    <citation type="journal article" date="2021" name="Sci. Rep.">
        <title>Genome sequencing of the multicellular alga Astrephomene provides insights into convergent evolution of germ-soma differentiation.</title>
        <authorList>
            <person name="Yamashita S."/>
            <person name="Yamamoto K."/>
            <person name="Matsuzaki R."/>
            <person name="Suzuki S."/>
            <person name="Yamaguchi H."/>
            <person name="Hirooka S."/>
            <person name="Minakuchi Y."/>
            <person name="Miyagishima S."/>
            <person name="Kawachi M."/>
            <person name="Toyoda A."/>
            <person name="Nozaki H."/>
        </authorList>
    </citation>
    <scope>NUCLEOTIDE SEQUENCE [LARGE SCALE GENOMIC DNA]</scope>
    <source>
        <strain evidence="3 4">NIES-4017</strain>
    </source>
</reference>
<dbReference type="InterPro" id="IPR024340">
    <property type="entry name" value="Sec16_CCD"/>
</dbReference>
<proteinExistence type="predicted"/>
<feature type="non-terminal residue" evidence="3">
    <location>
        <position position="1"/>
    </location>
</feature>
<dbReference type="EMBL" id="BMAR01000047">
    <property type="protein sequence ID" value="GFR51178.1"/>
    <property type="molecule type" value="Genomic_DNA"/>
</dbReference>
<feature type="compositionally biased region" description="Pro residues" evidence="1">
    <location>
        <begin position="48"/>
        <end position="57"/>
    </location>
</feature>
<feature type="region of interest" description="Disordered" evidence="1">
    <location>
        <begin position="42"/>
        <end position="75"/>
    </location>
</feature>
<dbReference type="Proteomes" id="UP001054857">
    <property type="component" value="Unassembled WGS sequence"/>
</dbReference>
<evidence type="ECO:0000313" key="3">
    <source>
        <dbReference type="EMBL" id="GFR51178.1"/>
    </source>
</evidence>
<organism evidence="3 4">
    <name type="scientific">Astrephomene gubernaculifera</name>
    <dbReference type="NCBI Taxonomy" id="47775"/>
    <lineage>
        <taxon>Eukaryota</taxon>
        <taxon>Viridiplantae</taxon>
        <taxon>Chlorophyta</taxon>
        <taxon>core chlorophytes</taxon>
        <taxon>Chlorophyceae</taxon>
        <taxon>CS clade</taxon>
        <taxon>Chlamydomonadales</taxon>
        <taxon>Astrephomenaceae</taxon>
        <taxon>Astrephomene</taxon>
    </lineage>
</organism>
<name>A0AAD3E0E7_9CHLO</name>
<dbReference type="Pfam" id="PF12932">
    <property type="entry name" value="Sec16"/>
    <property type="match status" value="1"/>
</dbReference>
<evidence type="ECO:0000259" key="2">
    <source>
        <dbReference type="Pfam" id="PF12932"/>
    </source>
</evidence>
<evidence type="ECO:0000313" key="4">
    <source>
        <dbReference type="Proteomes" id="UP001054857"/>
    </source>
</evidence>
<comment type="caution">
    <text evidence="3">The sequence shown here is derived from an EMBL/GenBank/DDBJ whole genome shotgun (WGS) entry which is preliminary data.</text>
</comment>
<feature type="non-terminal residue" evidence="3">
    <location>
        <position position="100"/>
    </location>
</feature>
<feature type="compositionally biased region" description="Low complexity" evidence="1">
    <location>
        <begin position="58"/>
        <end position="75"/>
    </location>
</feature>
<keyword evidence="4" id="KW-1185">Reference proteome</keyword>